<evidence type="ECO:0000313" key="2">
    <source>
        <dbReference type="Proteomes" id="UP001232445"/>
    </source>
</evidence>
<sequence length="423" mass="46743">MLEMIEIEQVFPAKRLTGIKAKVYEEIKKNPEIQGLAEGAEIAITAGSRGIANIVQILRDTVSALKALGYRPFLVPAMGSHGGATAEGQREVLKHLGITEEAVGAEIRSSMEVELIAHTEDGVPVYMDKHAYHADGIVVVNRVKTHTNFRGKIESGLSKMVTIGLGKIKGASFVHSNGAQHMARNIEKVSKCAIENANILMGLAIVENAYDETADIVGVARDEWHDKEAELLKEAKAMMPSLPVDQIDILIVEAMGKIYSGAGMDPNIIGRWRMDDMPDPEVPDVKRIVVLDLDHQSFGNAQGVGLADFTTRKLFDKINLHATYTNALTSTSLQRAMIPFIYPTEKEAIETAVKSLGPDVSLQTLKVVQIPNTLHLKRVLVSKPVVEEMERARREYKVIKTCNLAFDQHKELVHRLLVYNRRC</sequence>
<proteinExistence type="predicted"/>
<evidence type="ECO:0000313" key="1">
    <source>
        <dbReference type="EMBL" id="MDQ0338091.1"/>
    </source>
</evidence>
<keyword evidence="2" id="KW-1185">Reference proteome</keyword>
<dbReference type="EMBL" id="JAUSUQ010000002">
    <property type="protein sequence ID" value="MDQ0338091.1"/>
    <property type="molecule type" value="Genomic_DNA"/>
</dbReference>
<evidence type="ECO:0008006" key="3">
    <source>
        <dbReference type="Google" id="ProtNLM"/>
    </source>
</evidence>
<accession>A0ABU0CNU3</accession>
<comment type="caution">
    <text evidence="1">The sequence shown here is derived from an EMBL/GenBank/DDBJ whole genome shotgun (WGS) entry which is preliminary data.</text>
</comment>
<reference evidence="1 2" key="1">
    <citation type="submission" date="2023-07" db="EMBL/GenBank/DDBJ databases">
        <title>Genomic Encyclopedia of Type Strains, Phase IV (KMG-IV): sequencing the most valuable type-strain genomes for metagenomic binning, comparative biology and taxonomic classification.</title>
        <authorList>
            <person name="Goeker M."/>
        </authorList>
    </citation>
    <scope>NUCLEOTIDE SEQUENCE [LARGE SCALE GENOMIC DNA]</scope>
    <source>
        <strain evidence="1 2">DSM 17740</strain>
    </source>
</reference>
<name>A0ABU0CNU3_9BACI</name>
<gene>
    <name evidence="1" type="ORF">J2S00_000874</name>
</gene>
<organism evidence="1 2">
    <name type="scientific">Caldalkalibacillus uzonensis</name>
    <dbReference type="NCBI Taxonomy" id="353224"/>
    <lineage>
        <taxon>Bacteria</taxon>
        <taxon>Bacillati</taxon>
        <taxon>Bacillota</taxon>
        <taxon>Bacilli</taxon>
        <taxon>Bacillales</taxon>
        <taxon>Bacillaceae</taxon>
        <taxon>Caldalkalibacillus</taxon>
    </lineage>
</organism>
<dbReference type="Proteomes" id="UP001232445">
    <property type="component" value="Unassembled WGS sequence"/>
</dbReference>
<protein>
    <recommendedName>
        <fullName evidence="3">DUF2088 domain-containing protein</fullName>
    </recommendedName>
</protein>
<dbReference type="Gene3D" id="3.40.50.11440">
    <property type="match status" value="1"/>
</dbReference>